<keyword evidence="3" id="KW-1185">Reference proteome</keyword>
<proteinExistence type="predicted"/>
<evidence type="ECO:0000313" key="3">
    <source>
        <dbReference type="Proteomes" id="UP001318300"/>
    </source>
</evidence>
<evidence type="ECO:0000256" key="1">
    <source>
        <dbReference type="SAM" id="MobiDB-lite"/>
    </source>
</evidence>
<protein>
    <recommendedName>
        <fullName evidence="4">Nucleotidyl transferase AbiEii/AbiGii toxin family protein</fullName>
    </recommendedName>
</protein>
<feature type="compositionally biased region" description="Basic and acidic residues" evidence="1">
    <location>
        <begin position="191"/>
        <end position="200"/>
    </location>
</feature>
<reference evidence="2 3" key="1">
    <citation type="submission" date="2020-03" db="EMBL/GenBank/DDBJ databases">
        <title>Above-ground endophytic microbial communities from plants in different locations in the United States.</title>
        <authorList>
            <person name="Frank C."/>
        </authorList>
    </citation>
    <scope>NUCLEOTIDE SEQUENCE [LARGE SCALE GENOMIC DNA]</scope>
    <source>
        <strain evidence="2 3">WW7</strain>
    </source>
</reference>
<dbReference type="Pfam" id="PF08843">
    <property type="entry name" value="AbiEii"/>
    <property type="match status" value="1"/>
</dbReference>
<gene>
    <name evidence="2" type="ORF">E9228_001044</name>
</gene>
<dbReference type="Proteomes" id="UP001318300">
    <property type="component" value="Unassembled WGS sequence"/>
</dbReference>
<evidence type="ECO:0000313" key="2">
    <source>
        <dbReference type="EMBL" id="NII40408.1"/>
    </source>
</evidence>
<accession>A0ABX0T896</accession>
<dbReference type="EMBL" id="JAAOYO010000002">
    <property type="protein sequence ID" value="NII40408.1"/>
    <property type="molecule type" value="Genomic_DNA"/>
</dbReference>
<sequence>MSKPEHYASPLATMQAIAAAARAAAPAMGVRVNDLRSYLVFDRFLVRVFRQEAHAFVLKGGTRMLAFIPTARATVDVDLETKLGLDDAVTLLADLVSIDIGDRLRFRLVSRSSGGGDDQPNLSVVRLVFRADETRELVKIDLAVHERAGDATIVAAPAFRVPLARAVESVDYVMIAVEQQIADKAAAMMETRHPGGDGRSSRQGPRRSRPDRVAPALRRSGTPRSDRLADRRA</sequence>
<feature type="region of interest" description="Disordered" evidence="1">
    <location>
        <begin position="191"/>
        <end position="233"/>
    </location>
</feature>
<comment type="caution">
    <text evidence="2">The sequence shown here is derived from an EMBL/GenBank/DDBJ whole genome shotgun (WGS) entry which is preliminary data.</text>
</comment>
<dbReference type="RefSeq" id="WP_166779548.1">
    <property type="nucleotide sequence ID" value="NZ_JAAOYO010000002.1"/>
</dbReference>
<organism evidence="2 3">
    <name type="scientific">Curtobacterium salicis</name>
    <dbReference type="NCBI Taxonomy" id="1779862"/>
    <lineage>
        <taxon>Bacteria</taxon>
        <taxon>Bacillati</taxon>
        <taxon>Actinomycetota</taxon>
        <taxon>Actinomycetes</taxon>
        <taxon>Micrococcales</taxon>
        <taxon>Microbacteriaceae</taxon>
        <taxon>Curtobacterium</taxon>
    </lineage>
</organism>
<name>A0ABX0T896_9MICO</name>
<dbReference type="InterPro" id="IPR014942">
    <property type="entry name" value="AbiEii"/>
</dbReference>
<feature type="compositionally biased region" description="Basic and acidic residues" evidence="1">
    <location>
        <begin position="224"/>
        <end position="233"/>
    </location>
</feature>
<evidence type="ECO:0008006" key="4">
    <source>
        <dbReference type="Google" id="ProtNLM"/>
    </source>
</evidence>